<evidence type="ECO:0000313" key="2">
    <source>
        <dbReference type="EMBL" id="RGR41544.1"/>
    </source>
</evidence>
<dbReference type="Proteomes" id="UP000266497">
    <property type="component" value="Unassembled WGS sequence"/>
</dbReference>
<dbReference type="RefSeq" id="WP_117892636.1">
    <property type="nucleotide sequence ID" value="NZ_JACBPT010000030.1"/>
</dbReference>
<organism evidence="2 3">
    <name type="scientific">Phocaeicola vulgatus</name>
    <name type="common">Bacteroides vulgatus</name>
    <dbReference type="NCBI Taxonomy" id="821"/>
    <lineage>
        <taxon>Bacteria</taxon>
        <taxon>Pseudomonadati</taxon>
        <taxon>Bacteroidota</taxon>
        <taxon>Bacteroidia</taxon>
        <taxon>Bacteroidales</taxon>
        <taxon>Bacteroidaceae</taxon>
        <taxon>Phocaeicola</taxon>
    </lineage>
</organism>
<sequence length="584" mass="67147">MKTLQFIQSISLSCLLAIGAASCNSSENSQPYTPLQVYFEPIRMDMNVEHLMPYFVNYPTDWAKMGLRNYPKLITYEYHDAAWGVTSSSQYEFLPNGRLAEQRRTSFNVGATGFDVISYEYDNHSNLIQIKSVDDGRYKRRKKDDGFTYNSIGRLIRRDKNGRGHYDTATFLYAYHANGALQSILPENKDGTVNEAGVTIHKMQFDSLAHLESFETPNTSNMFLKGINSYKLGQSVTSYAYAGHLCTQAVENIPVKFDQGTETLTCTSNFTYNSHGDLATWTYNGGVYKNKGNSWRVDDMKFTISYEYVYDEKGNWTQATVTFPANIDDIPALRTYYKAFKNGFTSNQDRSSAVKPGETPSLTISRSIDYWDEKTVASEKENKKNKESAVMGHLRYKGTDIYGLFGKVKSVKIHEESYEFDQVGNLVAMQDEFGDRATYQYVTAASYKVEGWEDHLVSIESKDGLRTDICPDANTNAELDQIYTFDKSNRITSHKFSSHMAYITRIYTYVGDSKYPATMVQKHPEDGTATYRYTYTKFDKHKNWTERKVCCTIEYDDYDENMNYIGKKQTFPKEYIENRTVEYW</sequence>
<keyword evidence="1" id="KW-0732">Signal</keyword>
<dbReference type="AlphaFoldDB" id="A0A395UUV6"/>
<gene>
    <name evidence="2" type="ORF">DWY53_06460</name>
</gene>
<feature type="chain" id="PRO_5030071523" description="YD repeat-containing protein" evidence="1">
    <location>
        <begin position="24"/>
        <end position="584"/>
    </location>
</feature>
<proteinExistence type="predicted"/>
<evidence type="ECO:0000313" key="3">
    <source>
        <dbReference type="Proteomes" id="UP000266497"/>
    </source>
</evidence>
<comment type="caution">
    <text evidence="2">The sequence shown here is derived from an EMBL/GenBank/DDBJ whole genome shotgun (WGS) entry which is preliminary data.</text>
</comment>
<name>A0A395UUV6_PHOVU</name>
<accession>A0A395UUV6</accession>
<dbReference type="PROSITE" id="PS51257">
    <property type="entry name" value="PROKAR_LIPOPROTEIN"/>
    <property type="match status" value="1"/>
</dbReference>
<protein>
    <recommendedName>
        <fullName evidence="4">YD repeat-containing protein</fullName>
    </recommendedName>
</protein>
<evidence type="ECO:0008006" key="4">
    <source>
        <dbReference type="Google" id="ProtNLM"/>
    </source>
</evidence>
<evidence type="ECO:0000256" key="1">
    <source>
        <dbReference type="SAM" id="SignalP"/>
    </source>
</evidence>
<dbReference type="EMBL" id="QRUD01000014">
    <property type="protein sequence ID" value="RGR41544.1"/>
    <property type="molecule type" value="Genomic_DNA"/>
</dbReference>
<feature type="signal peptide" evidence="1">
    <location>
        <begin position="1"/>
        <end position="23"/>
    </location>
</feature>
<reference evidence="2 3" key="1">
    <citation type="submission" date="2018-08" db="EMBL/GenBank/DDBJ databases">
        <title>A genome reference for cultivated species of the human gut microbiota.</title>
        <authorList>
            <person name="Zou Y."/>
            <person name="Xue W."/>
            <person name="Luo G."/>
        </authorList>
    </citation>
    <scope>NUCLEOTIDE SEQUENCE [LARGE SCALE GENOMIC DNA]</scope>
    <source>
        <strain evidence="2 3">AF25-30LB</strain>
    </source>
</reference>